<name>A0A916Z6U0_9SPHN</name>
<dbReference type="InterPro" id="IPR002104">
    <property type="entry name" value="Integrase_catalytic"/>
</dbReference>
<gene>
    <name evidence="6" type="ORF">GCM10010990_31440</name>
</gene>
<dbReference type="GO" id="GO:0015074">
    <property type="term" value="P:DNA integration"/>
    <property type="evidence" value="ECO:0007669"/>
    <property type="project" value="UniProtKB-KW"/>
</dbReference>
<dbReference type="PANTHER" id="PTHR30629">
    <property type="entry name" value="PROPHAGE INTEGRASE"/>
    <property type="match status" value="1"/>
</dbReference>
<evidence type="ECO:0000313" key="7">
    <source>
        <dbReference type="Proteomes" id="UP000612349"/>
    </source>
</evidence>
<dbReference type="SUPFAM" id="SSF56349">
    <property type="entry name" value="DNA breaking-rejoining enzymes"/>
    <property type="match status" value="1"/>
</dbReference>
<organism evidence="6 7">
    <name type="scientific">Croceicoccus mobilis</name>
    <dbReference type="NCBI Taxonomy" id="1703339"/>
    <lineage>
        <taxon>Bacteria</taxon>
        <taxon>Pseudomonadati</taxon>
        <taxon>Pseudomonadota</taxon>
        <taxon>Alphaproteobacteria</taxon>
        <taxon>Sphingomonadales</taxon>
        <taxon>Erythrobacteraceae</taxon>
        <taxon>Croceicoccus</taxon>
    </lineage>
</organism>
<sequence length="432" mass="48773">MGALMLTDMAVRQAKPRQKDYKLADSEGLYLFVSKAGLRSWRLKYRFAGKERRLVLGRYPEMGLKEARDRKGDARRLLSDGRDPGIEAAKAKVERAVASANTFEVLARGWYDLQKDRWTPIHSRDVITSLEKEVFPWVGVLPISEIDEPMVLSVLRKIEKRGAIETAHRVRQRMSAVFVHAIAEGAGSRDPAAIVTKALKPVPRAKKRPAFLSLDALQDMVRKTEAEPASPLTKLASRFLALTAQRPGMIRALPWDEIEGVDWQSNDSCLDARWRVPAHRMKLDKELKSDEGFEHLVPLSPQAVDVLRAAWVLTGRGPLIFPSNRNAHRSMSENTLSYFYNRCGYQGRHVPHGWRASFSTIMNEWAERTGSPGDRHVIDLILAHVPEGVSGSEGAYNRAAYMERRRELLDVWGATLLDAFPAPHKMLGWPSR</sequence>
<dbReference type="GO" id="GO:0006310">
    <property type="term" value="P:DNA recombination"/>
    <property type="evidence" value="ECO:0007669"/>
    <property type="project" value="UniProtKB-KW"/>
</dbReference>
<keyword evidence="3" id="KW-0238">DNA-binding</keyword>
<dbReference type="Gene3D" id="3.30.160.390">
    <property type="entry name" value="Integrase, DNA-binding domain"/>
    <property type="match status" value="1"/>
</dbReference>
<dbReference type="Gene3D" id="1.10.443.10">
    <property type="entry name" value="Intergrase catalytic core"/>
    <property type="match status" value="1"/>
</dbReference>
<protein>
    <submittedName>
        <fullName evidence="6">Integrase</fullName>
    </submittedName>
</protein>
<dbReference type="InterPro" id="IPR011010">
    <property type="entry name" value="DNA_brk_join_enz"/>
</dbReference>
<evidence type="ECO:0000256" key="4">
    <source>
        <dbReference type="ARBA" id="ARBA00023172"/>
    </source>
</evidence>
<evidence type="ECO:0000313" key="6">
    <source>
        <dbReference type="EMBL" id="GGD79277.1"/>
    </source>
</evidence>
<dbReference type="InterPro" id="IPR050808">
    <property type="entry name" value="Phage_Integrase"/>
</dbReference>
<dbReference type="PROSITE" id="PS51898">
    <property type="entry name" value="TYR_RECOMBINASE"/>
    <property type="match status" value="1"/>
</dbReference>
<evidence type="ECO:0000259" key="5">
    <source>
        <dbReference type="PROSITE" id="PS51898"/>
    </source>
</evidence>
<comment type="caution">
    <text evidence="6">The sequence shown here is derived from an EMBL/GenBank/DDBJ whole genome shotgun (WGS) entry which is preliminary data.</text>
</comment>
<evidence type="ECO:0000256" key="3">
    <source>
        <dbReference type="ARBA" id="ARBA00023125"/>
    </source>
</evidence>
<keyword evidence="7" id="KW-1185">Reference proteome</keyword>
<dbReference type="Pfam" id="PF22022">
    <property type="entry name" value="Phage_int_M"/>
    <property type="match status" value="1"/>
</dbReference>
<evidence type="ECO:0000256" key="2">
    <source>
        <dbReference type="ARBA" id="ARBA00022908"/>
    </source>
</evidence>
<evidence type="ECO:0000256" key="1">
    <source>
        <dbReference type="ARBA" id="ARBA00008857"/>
    </source>
</evidence>
<reference evidence="6" key="2">
    <citation type="submission" date="2020-09" db="EMBL/GenBank/DDBJ databases">
        <authorList>
            <person name="Sun Q."/>
            <person name="Zhou Y."/>
        </authorList>
    </citation>
    <scope>NUCLEOTIDE SEQUENCE</scope>
    <source>
        <strain evidence="6">CGMCC 1.15360</strain>
    </source>
</reference>
<dbReference type="AlphaFoldDB" id="A0A916Z6U0"/>
<dbReference type="InterPro" id="IPR053876">
    <property type="entry name" value="Phage_int_M"/>
</dbReference>
<dbReference type="InterPro" id="IPR013762">
    <property type="entry name" value="Integrase-like_cat_sf"/>
</dbReference>
<dbReference type="InterPro" id="IPR010998">
    <property type="entry name" value="Integrase_recombinase_N"/>
</dbReference>
<keyword evidence="2" id="KW-0229">DNA integration</keyword>
<keyword evidence="4" id="KW-0233">DNA recombination</keyword>
<comment type="similarity">
    <text evidence="1">Belongs to the 'phage' integrase family.</text>
</comment>
<dbReference type="GO" id="GO:0003677">
    <property type="term" value="F:DNA binding"/>
    <property type="evidence" value="ECO:0007669"/>
    <property type="project" value="UniProtKB-KW"/>
</dbReference>
<dbReference type="CDD" id="cd00801">
    <property type="entry name" value="INT_P4_C"/>
    <property type="match status" value="1"/>
</dbReference>
<reference evidence="6" key="1">
    <citation type="journal article" date="2014" name="Int. J. Syst. Evol. Microbiol.">
        <title>Complete genome sequence of Corynebacterium casei LMG S-19264T (=DSM 44701T), isolated from a smear-ripened cheese.</title>
        <authorList>
            <consortium name="US DOE Joint Genome Institute (JGI-PGF)"/>
            <person name="Walter F."/>
            <person name="Albersmeier A."/>
            <person name="Kalinowski J."/>
            <person name="Ruckert C."/>
        </authorList>
    </citation>
    <scope>NUCLEOTIDE SEQUENCE</scope>
    <source>
        <strain evidence="6">CGMCC 1.15360</strain>
    </source>
</reference>
<proteinExistence type="inferred from homology"/>
<dbReference type="EMBL" id="BMIP01000008">
    <property type="protein sequence ID" value="GGD79277.1"/>
    <property type="molecule type" value="Genomic_DNA"/>
</dbReference>
<accession>A0A916Z6U0</accession>
<dbReference type="Pfam" id="PF13356">
    <property type="entry name" value="Arm-DNA-bind_3"/>
    <property type="match status" value="1"/>
</dbReference>
<dbReference type="InterPro" id="IPR038488">
    <property type="entry name" value="Integrase_DNA-bd_sf"/>
</dbReference>
<dbReference type="PANTHER" id="PTHR30629:SF2">
    <property type="entry name" value="PROPHAGE INTEGRASE INTS-RELATED"/>
    <property type="match status" value="1"/>
</dbReference>
<dbReference type="Gene3D" id="1.10.150.130">
    <property type="match status" value="1"/>
</dbReference>
<dbReference type="Proteomes" id="UP000612349">
    <property type="component" value="Unassembled WGS sequence"/>
</dbReference>
<feature type="domain" description="Tyr recombinase" evidence="5">
    <location>
        <begin position="207"/>
        <end position="410"/>
    </location>
</feature>
<dbReference type="InterPro" id="IPR025166">
    <property type="entry name" value="Integrase_DNA_bind_dom"/>
</dbReference>